<reference evidence="1" key="2">
    <citation type="submission" date="2022-01" db="EMBL/GenBank/DDBJ databases">
        <authorList>
            <person name="Yamashiro T."/>
            <person name="Shiraishi A."/>
            <person name="Satake H."/>
            <person name="Nakayama K."/>
        </authorList>
    </citation>
    <scope>NUCLEOTIDE SEQUENCE</scope>
</reference>
<name>A0ABQ5AIS7_9ASTR</name>
<dbReference type="EMBL" id="BQNB010012360">
    <property type="protein sequence ID" value="GJT02575.1"/>
    <property type="molecule type" value="Genomic_DNA"/>
</dbReference>
<sequence>MRCGDGGDDRSGVRVAAAVAEMVVVVWCGVGGEEKGGEGVGCGDSRGGVGGWWRPKFGRSVRKQVQIFASKPVFTLPCEIGTSPRIPSNFDDRNATLLQLFDFPVHNLYRLLNEVKFVIDLDIFKWDDE</sequence>
<accession>A0ABQ5AIS7</accession>
<reference evidence="1" key="1">
    <citation type="journal article" date="2022" name="Int. J. Mol. Sci.">
        <title>Draft Genome of Tanacetum Coccineum: Genomic Comparison of Closely Related Tanacetum-Family Plants.</title>
        <authorList>
            <person name="Yamashiro T."/>
            <person name="Shiraishi A."/>
            <person name="Nakayama K."/>
            <person name="Satake H."/>
        </authorList>
    </citation>
    <scope>NUCLEOTIDE SEQUENCE</scope>
</reference>
<protein>
    <submittedName>
        <fullName evidence="1">Uncharacterized protein</fullName>
    </submittedName>
</protein>
<dbReference type="Proteomes" id="UP001151760">
    <property type="component" value="Unassembled WGS sequence"/>
</dbReference>
<comment type="caution">
    <text evidence="1">The sequence shown here is derived from an EMBL/GenBank/DDBJ whole genome shotgun (WGS) entry which is preliminary data.</text>
</comment>
<evidence type="ECO:0000313" key="2">
    <source>
        <dbReference type="Proteomes" id="UP001151760"/>
    </source>
</evidence>
<proteinExistence type="predicted"/>
<keyword evidence="2" id="KW-1185">Reference proteome</keyword>
<organism evidence="1 2">
    <name type="scientific">Tanacetum coccineum</name>
    <dbReference type="NCBI Taxonomy" id="301880"/>
    <lineage>
        <taxon>Eukaryota</taxon>
        <taxon>Viridiplantae</taxon>
        <taxon>Streptophyta</taxon>
        <taxon>Embryophyta</taxon>
        <taxon>Tracheophyta</taxon>
        <taxon>Spermatophyta</taxon>
        <taxon>Magnoliopsida</taxon>
        <taxon>eudicotyledons</taxon>
        <taxon>Gunneridae</taxon>
        <taxon>Pentapetalae</taxon>
        <taxon>asterids</taxon>
        <taxon>campanulids</taxon>
        <taxon>Asterales</taxon>
        <taxon>Asteraceae</taxon>
        <taxon>Asteroideae</taxon>
        <taxon>Anthemideae</taxon>
        <taxon>Anthemidinae</taxon>
        <taxon>Tanacetum</taxon>
    </lineage>
</organism>
<evidence type="ECO:0000313" key="1">
    <source>
        <dbReference type="EMBL" id="GJT02575.1"/>
    </source>
</evidence>
<gene>
    <name evidence="1" type="ORF">Tco_0823744</name>
</gene>